<name>A0AAD7B3Q1_9AGAR</name>
<evidence type="ECO:0008006" key="4">
    <source>
        <dbReference type="Google" id="ProtNLM"/>
    </source>
</evidence>
<dbReference type="AlphaFoldDB" id="A0AAD7B3Q1"/>
<accession>A0AAD7B3Q1</accession>
<evidence type="ECO:0000256" key="1">
    <source>
        <dbReference type="SAM" id="Coils"/>
    </source>
</evidence>
<reference evidence="2" key="1">
    <citation type="submission" date="2023-03" db="EMBL/GenBank/DDBJ databases">
        <title>Massive genome expansion in bonnet fungi (Mycena s.s.) driven by repeated elements and novel gene families across ecological guilds.</title>
        <authorList>
            <consortium name="Lawrence Berkeley National Laboratory"/>
            <person name="Harder C.B."/>
            <person name="Miyauchi S."/>
            <person name="Viragh M."/>
            <person name="Kuo A."/>
            <person name="Thoen E."/>
            <person name="Andreopoulos B."/>
            <person name="Lu D."/>
            <person name="Skrede I."/>
            <person name="Drula E."/>
            <person name="Henrissat B."/>
            <person name="Morin E."/>
            <person name="Kohler A."/>
            <person name="Barry K."/>
            <person name="LaButti K."/>
            <person name="Morin E."/>
            <person name="Salamov A."/>
            <person name="Lipzen A."/>
            <person name="Mereny Z."/>
            <person name="Hegedus B."/>
            <person name="Baldrian P."/>
            <person name="Stursova M."/>
            <person name="Weitz H."/>
            <person name="Taylor A."/>
            <person name="Grigoriev I.V."/>
            <person name="Nagy L.G."/>
            <person name="Martin F."/>
            <person name="Kauserud H."/>
        </authorList>
    </citation>
    <scope>NUCLEOTIDE SEQUENCE</scope>
    <source>
        <strain evidence="2">9284</strain>
    </source>
</reference>
<keyword evidence="3" id="KW-1185">Reference proteome</keyword>
<dbReference type="Proteomes" id="UP001221142">
    <property type="component" value="Unassembled WGS sequence"/>
</dbReference>
<feature type="coiled-coil region" evidence="1">
    <location>
        <begin position="52"/>
        <end position="79"/>
    </location>
</feature>
<organism evidence="2 3">
    <name type="scientific">Roridomyces roridus</name>
    <dbReference type="NCBI Taxonomy" id="1738132"/>
    <lineage>
        <taxon>Eukaryota</taxon>
        <taxon>Fungi</taxon>
        <taxon>Dikarya</taxon>
        <taxon>Basidiomycota</taxon>
        <taxon>Agaricomycotina</taxon>
        <taxon>Agaricomycetes</taxon>
        <taxon>Agaricomycetidae</taxon>
        <taxon>Agaricales</taxon>
        <taxon>Marasmiineae</taxon>
        <taxon>Mycenaceae</taxon>
        <taxon>Roridomyces</taxon>
    </lineage>
</organism>
<protein>
    <recommendedName>
        <fullName evidence="4">F-box domain-containing protein</fullName>
    </recommendedName>
</protein>
<evidence type="ECO:0000313" key="2">
    <source>
        <dbReference type="EMBL" id="KAJ7608975.1"/>
    </source>
</evidence>
<dbReference type="EMBL" id="JARKIF010000042">
    <property type="protein sequence ID" value="KAJ7608975.1"/>
    <property type="molecule type" value="Genomic_DNA"/>
</dbReference>
<evidence type="ECO:0000313" key="3">
    <source>
        <dbReference type="Proteomes" id="UP001221142"/>
    </source>
</evidence>
<keyword evidence="1" id="KW-0175">Coiled coil</keyword>
<proteinExistence type="predicted"/>
<comment type="caution">
    <text evidence="2">The sequence shown here is derived from an EMBL/GenBank/DDBJ whole genome shotgun (WGS) entry which is preliminary data.</text>
</comment>
<gene>
    <name evidence="2" type="ORF">FB45DRAFT_373157</name>
</gene>
<sequence>MTPKCILCGAASPQIRIESHVTKSTPGSPLYTLLNSNNPPKTSELAFVHSATAELSEHLVSLDEEISQLQDRLVQLNQGRSVLARQLRRHEAILSPIRRAPPEILGEIFSWTLPCSFREANLEDCDFDLTRSPWVLTHVCSLWRAVAISMPSLWSLILLRYDHDHEAHYPLAAVQTHVERSQMLKVYFYGASQFDAGHQIQMLQYLIEHSARWEDLIIMLTPDLFPLLHDLHDRVPALRRLCLDWDSEKGEQAAQTIDHFQTAVSLVDLVVFRKHMPMTFSLPSGLLTHYSIGAAWSTHRELSGMSPNLVDARITIFRRTGLVHLQPSSRTLATPSCLHIPCAGPGVLQSAGSGATHGGMWVGGIHGCLGPISRSLSRGVSCNRSKNWSEMLGRCAFSYADATDVSFRHGTGYLHP</sequence>